<name>A0AAU0N4T5_9CAUD</name>
<reference evidence="2" key="1">
    <citation type="submission" date="2024-06" db="EMBL/GenBank/DDBJ databases">
        <title>Novel Phikmvvirus bacteriophage (vB_PaePhi_Mx1) has lytic activity against Pseudomonas aeruginosa multidrug resistant sequence type epidemiological high risk clinical strains.</title>
        <authorList>
            <person name="Rodea G.E. Sr."/>
            <person name="Molina J."/>
        </authorList>
    </citation>
    <scope>NUCLEOTIDE SEQUENCE</scope>
</reference>
<feature type="compositionally biased region" description="Basic and acidic residues" evidence="1">
    <location>
        <begin position="17"/>
        <end position="31"/>
    </location>
</feature>
<dbReference type="EMBL" id="OR594342">
    <property type="protein sequence ID" value="WOZ54186.1"/>
    <property type="molecule type" value="Genomic_DNA"/>
</dbReference>
<sequence>MGRAGQAVPALRQAHRYQREGRGGDGPRPRDGAGAGRPASIL</sequence>
<evidence type="ECO:0000256" key="1">
    <source>
        <dbReference type="SAM" id="MobiDB-lite"/>
    </source>
</evidence>
<protein>
    <submittedName>
        <fullName evidence="2">Uncharacterized protein</fullName>
    </submittedName>
</protein>
<evidence type="ECO:0000313" key="2">
    <source>
        <dbReference type="EMBL" id="WOZ54186.1"/>
    </source>
</evidence>
<organism evidence="2">
    <name type="scientific">Pseudomonas phage vB_PaPhi_Mx1</name>
    <dbReference type="NCBI Taxonomy" id="3079664"/>
    <lineage>
        <taxon>Viruses</taxon>
        <taxon>Duplodnaviria</taxon>
        <taxon>Heunggongvirae</taxon>
        <taxon>Uroviricota</taxon>
        <taxon>Caudoviricetes</taxon>
    </lineage>
</organism>
<feature type="region of interest" description="Disordered" evidence="1">
    <location>
        <begin position="1"/>
        <end position="42"/>
    </location>
</feature>
<proteinExistence type="predicted"/>
<accession>A0AAU0N4T5</accession>
<gene>
    <name evidence="2" type="ORF">ZPUGVARH_CDS0025</name>
</gene>